<dbReference type="InterPro" id="IPR020966">
    <property type="entry name" value="ALMT"/>
</dbReference>
<comment type="caution">
    <text evidence="10">The sequence shown here is derived from an EMBL/GenBank/DDBJ whole genome shotgun (WGS) entry which is preliminary data.</text>
</comment>
<proteinExistence type="inferred from homology"/>
<dbReference type="EMBL" id="JANAVB010013596">
    <property type="protein sequence ID" value="KAJ6835214.1"/>
    <property type="molecule type" value="Genomic_DNA"/>
</dbReference>
<protein>
    <submittedName>
        <fullName evidence="10">Aluminum-activated malate transporter 1</fullName>
    </submittedName>
</protein>
<evidence type="ECO:0000256" key="2">
    <source>
        <dbReference type="ARBA" id="ARBA00007079"/>
    </source>
</evidence>
<comment type="similarity">
    <text evidence="2">Belongs to the aromatic acid exporter (TC 2.A.85) family.</text>
</comment>
<reference evidence="10" key="2">
    <citation type="submission" date="2023-04" db="EMBL/GenBank/DDBJ databases">
        <authorList>
            <person name="Bruccoleri R.E."/>
            <person name="Oakeley E.J."/>
            <person name="Faust A.-M."/>
            <person name="Dessus-Babus S."/>
            <person name="Altorfer M."/>
            <person name="Burckhardt D."/>
            <person name="Oertli M."/>
            <person name="Naumann U."/>
            <person name="Petersen F."/>
            <person name="Wong J."/>
        </authorList>
    </citation>
    <scope>NUCLEOTIDE SEQUENCE</scope>
    <source>
        <strain evidence="10">GSM-AAB239-AS_SAM_17_03QT</strain>
        <tissue evidence="10">Leaf</tissue>
    </source>
</reference>
<evidence type="ECO:0000256" key="6">
    <source>
        <dbReference type="ARBA" id="ARBA00023065"/>
    </source>
</evidence>
<keyword evidence="5 9" id="KW-1133">Transmembrane helix</keyword>
<keyword evidence="11" id="KW-1185">Reference proteome</keyword>
<feature type="transmembrane region" description="Helical" evidence="9">
    <location>
        <begin position="194"/>
        <end position="215"/>
    </location>
</feature>
<keyword evidence="7 9" id="KW-0472">Membrane</keyword>
<name>A0AAX6H390_IRIPA</name>
<keyword evidence="4 9" id="KW-0812">Transmembrane</keyword>
<comment type="subcellular location">
    <subcellularLocation>
        <location evidence="1">Membrane</location>
        <topology evidence="1">Multi-pass membrane protein</topology>
    </subcellularLocation>
</comment>
<sequence>MEVAMSTESSTEKVRSSSPMWQFLTSPTEKMKEKAVELLNMVVKIGRDDPRRILHSIKVGLALTLVSVFYYVNPLFNGFGTSAMWAVLTVVVVMEFTVGGTLGKGLNRTFATLLAGALGLGAHYVAVLGGERGEPILLGIFVFILAAAATFSRFVPEIKARYDYGVTITILTFSLVAVSSYRVEEMIQMAHQRLSTIALGVAACLVTSMFVFPVWAGEDLHKLTAANLDKLASFFEGLGAQYFEEKMGSGNLDGSSFLQVHKSVLNSKATEDSLANFARWEPGHGKFSFRHPWTQYLKIGAHSRQCAYSLEALAVYITTSDKSQASRDTELHQRIRSACAEMSRESGKALAELASAIRNMTSPPASASHHVANALVAAGKLKHAMPAGDLQDAVVPLHDVLRLATSASLLAQVVTSTHQIAASVNELAQAARFKKPEPTHKATIKPVADGESPPHVTIDIVL</sequence>
<evidence type="ECO:0000256" key="7">
    <source>
        <dbReference type="ARBA" id="ARBA00023136"/>
    </source>
</evidence>
<feature type="transmembrane region" description="Helical" evidence="9">
    <location>
        <begin position="110"/>
        <end position="130"/>
    </location>
</feature>
<feature type="transmembrane region" description="Helical" evidence="9">
    <location>
        <begin position="162"/>
        <end position="182"/>
    </location>
</feature>
<feature type="transmembrane region" description="Helical" evidence="9">
    <location>
        <begin position="136"/>
        <end position="155"/>
    </location>
</feature>
<dbReference type="Proteomes" id="UP001140949">
    <property type="component" value="Unassembled WGS sequence"/>
</dbReference>
<evidence type="ECO:0000313" key="10">
    <source>
        <dbReference type="EMBL" id="KAJ6835214.1"/>
    </source>
</evidence>
<dbReference type="Pfam" id="PF11744">
    <property type="entry name" value="ALMT"/>
    <property type="match status" value="1"/>
</dbReference>
<evidence type="ECO:0000313" key="11">
    <source>
        <dbReference type="Proteomes" id="UP001140949"/>
    </source>
</evidence>
<evidence type="ECO:0000256" key="4">
    <source>
        <dbReference type="ARBA" id="ARBA00022692"/>
    </source>
</evidence>
<reference evidence="10" key="1">
    <citation type="journal article" date="2023" name="GigaByte">
        <title>Genome assembly of the bearded iris, Iris pallida Lam.</title>
        <authorList>
            <person name="Bruccoleri R.E."/>
            <person name="Oakeley E.J."/>
            <person name="Faust A.M.E."/>
            <person name="Altorfer M."/>
            <person name="Dessus-Babus S."/>
            <person name="Burckhardt D."/>
            <person name="Oertli M."/>
            <person name="Naumann U."/>
            <person name="Petersen F."/>
            <person name="Wong J."/>
        </authorList>
    </citation>
    <scope>NUCLEOTIDE SEQUENCE</scope>
    <source>
        <strain evidence="10">GSM-AAB239-AS_SAM_17_03QT</strain>
    </source>
</reference>
<evidence type="ECO:0000256" key="5">
    <source>
        <dbReference type="ARBA" id="ARBA00022989"/>
    </source>
</evidence>
<evidence type="ECO:0000256" key="3">
    <source>
        <dbReference type="ARBA" id="ARBA00022448"/>
    </source>
</evidence>
<evidence type="ECO:0000256" key="8">
    <source>
        <dbReference type="ARBA" id="ARBA00023303"/>
    </source>
</evidence>
<feature type="transmembrane region" description="Helical" evidence="9">
    <location>
        <begin position="78"/>
        <end position="98"/>
    </location>
</feature>
<dbReference type="GO" id="GO:0015743">
    <property type="term" value="P:malate transport"/>
    <property type="evidence" value="ECO:0007669"/>
    <property type="project" value="InterPro"/>
</dbReference>
<keyword evidence="6" id="KW-0406">Ion transport</keyword>
<keyword evidence="8" id="KW-0407">Ion channel</keyword>
<organism evidence="10 11">
    <name type="scientific">Iris pallida</name>
    <name type="common">Sweet iris</name>
    <dbReference type="NCBI Taxonomy" id="29817"/>
    <lineage>
        <taxon>Eukaryota</taxon>
        <taxon>Viridiplantae</taxon>
        <taxon>Streptophyta</taxon>
        <taxon>Embryophyta</taxon>
        <taxon>Tracheophyta</taxon>
        <taxon>Spermatophyta</taxon>
        <taxon>Magnoliopsida</taxon>
        <taxon>Liliopsida</taxon>
        <taxon>Asparagales</taxon>
        <taxon>Iridaceae</taxon>
        <taxon>Iridoideae</taxon>
        <taxon>Irideae</taxon>
        <taxon>Iris</taxon>
    </lineage>
</organism>
<keyword evidence="3" id="KW-0813">Transport</keyword>
<dbReference type="AlphaFoldDB" id="A0AAX6H390"/>
<accession>A0AAX6H390</accession>
<dbReference type="PANTHER" id="PTHR31086">
    <property type="entry name" value="ALUMINUM-ACTIVATED MALATE TRANSPORTER 10"/>
    <property type="match status" value="1"/>
</dbReference>
<evidence type="ECO:0000256" key="1">
    <source>
        <dbReference type="ARBA" id="ARBA00004141"/>
    </source>
</evidence>
<evidence type="ECO:0000256" key="9">
    <source>
        <dbReference type="SAM" id="Phobius"/>
    </source>
</evidence>
<dbReference type="GO" id="GO:0034220">
    <property type="term" value="P:monoatomic ion transmembrane transport"/>
    <property type="evidence" value="ECO:0007669"/>
    <property type="project" value="UniProtKB-KW"/>
</dbReference>
<dbReference type="GO" id="GO:0016020">
    <property type="term" value="C:membrane"/>
    <property type="evidence" value="ECO:0007669"/>
    <property type="project" value="UniProtKB-SubCell"/>
</dbReference>
<gene>
    <name evidence="10" type="ORF">M6B38_122835</name>
</gene>